<accession>A0A8T2T5D2</accession>
<evidence type="ECO:0000313" key="3">
    <source>
        <dbReference type="Proteomes" id="UP000825935"/>
    </source>
</evidence>
<feature type="region of interest" description="Disordered" evidence="1">
    <location>
        <begin position="181"/>
        <end position="221"/>
    </location>
</feature>
<feature type="region of interest" description="Disordered" evidence="1">
    <location>
        <begin position="1"/>
        <end position="67"/>
    </location>
</feature>
<feature type="region of interest" description="Disordered" evidence="1">
    <location>
        <begin position="323"/>
        <end position="353"/>
    </location>
</feature>
<gene>
    <name evidence="2" type="ORF">KP509_15G023400</name>
</gene>
<feature type="region of interest" description="Disordered" evidence="1">
    <location>
        <begin position="128"/>
        <end position="163"/>
    </location>
</feature>
<dbReference type="AlphaFoldDB" id="A0A8T2T5D2"/>
<protein>
    <submittedName>
        <fullName evidence="2">Uncharacterized protein</fullName>
    </submittedName>
</protein>
<dbReference type="EMBL" id="CM035420">
    <property type="protein sequence ID" value="KAH7404397.1"/>
    <property type="molecule type" value="Genomic_DNA"/>
</dbReference>
<proteinExistence type="predicted"/>
<keyword evidence="3" id="KW-1185">Reference proteome</keyword>
<organism evidence="2 3">
    <name type="scientific">Ceratopteris richardii</name>
    <name type="common">Triangle waterfern</name>
    <dbReference type="NCBI Taxonomy" id="49495"/>
    <lineage>
        <taxon>Eukaryota</taxon>
        <taxon>Viridiplantae</taxon>
        <taxon>Streptophyta</taxon>
        <taxon>Embryophyta</taxon>
        <taxon>Tracheophyta</taxon>
        <taxon>Polypodiopsida</taxon>
        <taxon>Polypodiidae</taxon>
        <taxon>Polypodiales</taxon>
        <taxon>Pteridineae</taxon>
        <taxon>Pteridaceae</taxon>
        <taxon>Parkerioideae</taxon>
        <taxon>Ceratopteris</taxon>
    </lineage>
</organism>
<feature type="compositionally biased region" description="Polar residues" evidence="1">
    <location>
        <begin position="128"/>
        <end position="142"/>
    </location>
</feature>
<name>A0A8T2T5D2_CERRI</name>
<evidence type="ECO:0000256" key="1">
    <source>
        <dbReference type="SAM" id="MobiDB-lite"/>
    </source>
</evidence>
<feature type="compositionally biased region" description="Basic and acidic residues" evidence="1">
    <location>
        <begin position="146"/>
        <end position="163"/>
    </location>
</feature>
<reference evidence="2" key="1">
    <citation type="submission" date="2021-08" db="EMBL/GenBank/DDBJ databases">
        <title>WGS assembly of Ceratopteris richardii.</title>
        <authorList>
            <person name="Marchant D.B."/>
            <person name="Chen G."/>
            <person name="Jenkins J."/>
            <person name="Shu S."/>
            <person name="Leebens-Mack J."/>
            <person name="Grimwood J."/>
            <person name="Schmutz J."/>
            <person name="Soltis P."/>
            <person name="Soltis D."/>
            <person name="Chen Z.-H."/>
        </authorList>
    </citation>
    <scope>NUCLEOTIDE SEQUENCE</scope>
    <source>
        <strain evidence="2">Whitten #5841</strain>
        <tissue evidence="2">Leaf</tissue>
    </source>
</reference>
<comment type="caution">
    <text evidence="2">The sequence shown here is derived from an EMBL/GenBank/DDBJ whole genome shotgun (WGS) entry which is preliminary data.</text>
</comment>
<evidence type="ECO:0000313" key="2">
    <source>
        <dbReference type="EMBL" id="KAH7404397.1"/>
    </source>
</evidence>
<dbReference type="Proteomes" id="UP000825935">
    <property type="component" value="Chromosome 15"/>
</dbReference>
<feature type="compositionally biased region" description="Pro residues" evidence="1">
    <location>
        <begin position="50"/>
        <end position="62"/>
    </location>
</feature>
<sequence>MNRQPLPFVPPQCRPYGYPTREQGREVPRYSPCPEPRGATRPYEHGGYSPPQPIPRQQPPHPLSLTPGQNITIQVVCLECGKEQLLRDCPGHPSSAPKVTPVNIVGLVGDSSSSSDNVAHIHAVTRAQALQQTKPADQSEPSESGEPSKRKTRTWKDTREKANRRWTKKLSELEESFKDTKTKIEDIASQSPSQVKTPSTPPHPHPPTSVNRPPQSGSLLADPTLEDLDMMFKAYQARLQEGPTPANLDKSYPRADLEIEQTKMCIKMVELAQAMFEANQSFNQTNAITPGLHFQGLLDRLEQLVNKPQVSLPPQAQLTIERERSSPKKVYVPDSIDDGEPLSIQQHTKKFLR</sequence>